<evidence type="ECO:0000313" key="2">
    <source>
        <dbReference type="EMBL" id="KKM69849.1"/>
    </source>
</evidence>
<comment type="caution">
    <text evidence="2">The sequence shown here is derived from an EMBL/GenBank/DDBJ whole genome shotgun (WGS) entry which is preliminary data.</text>
</comment>
<reference evidence="2" key="1">
    <citation type="journal article" date="2015" name="Nature">
        <title>Complex archaea that bridge the gap between prokaryotes and eukaryotes.</title>
        <authorList>
            <person name="Spang A."/>
            <person name="Saw J.H."/>
            <person name="Jorgensen S.L."/>
            <person name="Zaremba-Niedzwiedzka K."/>
            <person name="Martijn J."/>
            <person name="Lind A.E."/>
            <person name="van Eijk R."/>
            <person name="Schleper C."/>
            <person name="Guy L."/>
            <person name="Ettema T.J."/>
        </authorList>
    </citation>
    <scope>NUCLEOTIDE SEQUENCE</scope>
</reference>
<name>A0A0F9JIY8_9ZZZZ</name>
<gene>
    <name evidence="2" type="ORF">LCGC14_1446680</name>
</gene>
<dbReference type="EMBL" id="LAZR01009919">
    <property type="protein sequence ID" value="KKM69849.1"/>
    <property type="molecule type" value="Genomic_DNA"/>
</dbReference>
<accession>A0A0F9JIY8</accession>
<organism evidence="2">
    <name type="scientific">marine sediment metagenome</name>
    <dbReference type="NCBI Taxonomy" id="412755"/>
    <lineage>
        <taxon>unclassified sequences</taxon>
        <taxon>metagenomes</taxon>
        <taxon>ecological metagenomes</taxon>
    </lineage>
</organism>
<proteinExistence type="predicted"/>
<dbReference type="AlphaFoldDB" id="A0A0F9JIY8"/>
<sequence length="96" mass="10843">MEYGKHNGGSYHESGYRGVVKGINEDYDDPKLIRLDVAPSSKPKKRKGGLDAPMEMSRSETVSMEMGNSLKVGDRVEVMTMIRKVRQVTRRKSRAK</sequence>
<evidence type="ECO:0000256" key="1">
    <source>
        <dbReference type="SAM" id="MobiDB-lite"/>
    </source>
</evidence>
<feature type="region of interest" description="Disordered" evidence="1">
    <location>
        <begin position="37"/>
        <end position="68"/>
    </location>
</feature>
<protein>
    <submittedName>
        <fullName evidence="2">Uncharacterized protein</fullName>
    </submittedName>
</protein>